<dbReference type="InterPro" id="IPR000315">
    <property type="entry name" value="Znf_B-box"/>
</dbReference>
<keyword evidence="1" id="KW-0863">Zinc-finger</keyword>
<dbReference type="PANTHER" id="PTHR25462:SF299">
    <property type="entry name" value="E3 UBIQUITIN-PROTEIN LIGASE TRIM56"/>
    <property type="match status" value="1"/>
</dbReference>
<evidence type="ECO:0000259" key="3">
    <source>
        <dbReference type="PROSITE" id="PS50119"/>
    </source>
</evidence>
<gene>
    <name evidence="4" type="ORF">MGAL_10B066785</name>
</gene>
<dbReference type="GO" id="GO:0060340">
    <property type="term" value="P:positive regulation of type I interferon-mediated signaling pathway"/>
    <property type="evidence" value="ECO:0007669"/>
    <property type="project" value="TreeGrafter"/>
</dbReference>
<dbReference type="OrthoDB" id="6108862at2759"/>
<keyword evidence="2" id="KW-0175">Coiled coil</keyword>
<dbReference type="EMBL" id="UYJE01006572">
    <property type="protein sequence ID" value="VDI47107.1"/>
    <property type="molecule type" value="Genomic_DNA"/>
</dbReference>
<dbReference type="GO" id="GO:0061630">
    <property type="term" value="F:ubiquitin protein ligase activity"/>
    <property type="evidence" value="ECO:0007669"/>
    <property type="project" value="TreeGrafter"/>
</dbReference>
<dbReference type="Gene3D" id="2.120.10.30">
    <property type="entry name" value="TolB, C-terminal domain"/>
    <property type="match status" value="1"/>
</dbReference>
<dbReference type="Proteomes" id="UP000596742">
    <property type="component" value="Unassembled WGS sequence"/>
</dbReference>
<evidence type="ECO:0000313" key="4">
    <source>
        <dbReference type="EMBL" id="VDI47107.1"/>
    </source>
</evidence>
<dbReference type="PROSITE" id="PS50119">
    <property type="entry name" value="ZF_BBOX"/>
    <property type="match status" value="1"/>
</dbReference>
<organism evidence="4 5">
    <name type="scientific">Mytilus galloprovincialis</name>
    <name type="common">Mediterranean mussel</name>
    <dbReference type="NCBI Taxonomy" id="29158"/>
    <lineage>
        <taxon>Eukaryota</taxon>
        <taxon>Metazoa</taxon>
        <taxon>Spiralia</taxon>
        <taxon>Lophotrochozoa</taxon>
        <taxon>Mollusca</taxon>
        <taxon>Bivalvia</taxon>
        <taxon>Autobranchia</taxon>
        <taxon>Pteriomorphia</taxon>
        <taxon>Mytilida</taxon>
        <taxon>Mytiloidea</taxon>
        <taxon>Mytilidae</taxon>
        <taxon>Mytilinae</taxon>
        <taxon>Mytilus</taxon>
    </lineage>
</organism>
<keyword evidence="5" id="KW-1185">Reference proteome</keyword>
<keyword evidence="1" id="KW-0479">Metal-binding</keyword>
<dbReference type="InterPro" id="IPR011042">
    <property type="entry name" value="6-blade_b-propeller_TolB-like"/>
</dbReference>
<comment type="caution">
    <text evidence="4">The sequence shown here is derived from an EMBL/GenBank/DDBJ whole genome shotgun (WGS) entry which is preliminary data.</text>
</comment>
<reference evidence="4" key="1">
    <citation type="submission" date="2018-11" db="EMBL/GenBank/DDBJ databases">
        <authorList>
            <person name="Alioto T."/>
            <person name="Alioto T."/>
        </authorList>
    </citation>
    <scope>NUCLEOTIDE SEQUENCE</scope>
</reference>
<accession>A0A8B6FCI0</accession>
<evidence type="ECO:0000256" key="2">
    <source>
        <dbReference type="SAM" id="Coils"/>
    </source>
</evidence>
<dbReference type="GO" id="GO:0045087">
    <property type="term" value="P:innate immune response"/>
    <property type="evidence" value="ECO:0007669"/>
    <property type="project" value="TreeGrafter"/>
</dbReference>
<evidence type="ECO:0000313" key="5">
    <source>
        <dbReference type="Proteomes" id="UP000596742"/>
    </source>
</evidence>
<dbReference type="SUPFAM" id="SSF101898">
    <property type="entry name" value="NHL repeat"/>
    <property type="match status" value="1"/>
</dbReference>
<dbReference type="GO" id="GO:0005654">
    <property type="term" value="C:nucleoplasm"/>
    <property type="evidence" value="ECO:0007669"/>
    <property type="project" value="TreeGrafter"/>
</dbReference>
<evidence type="ECO:0000256" key="1">
    <source>
        <dbReference type="PROSITE-ProRule" id="PRU00024"/>
    </source>
</evidence>
<name>A0A8B6FCI0_MYTGA</name>
<dbReference type="AlphaFoldDB" id="A0A8B6FCI0"/>
<keyword evidence="1" id="KW-0862">Zinc</keyword>
<proteinExistence type="predicted"/>
<feature type="domain" description="B box-type" evidence="3">
    <location>
        <begin position="303"/>
        <end position="353"/>
    </location>
</feature>
<protein>
    <recommendedName>
        <fullName evidence="3">B box-type domain-containing protein</fullName>
    </recommendedName>
</protein>
<dbReference type="InterPro" id="IPR047153">
    <property type="entry name" value="TRIM45/56/19-like"/>
</dbReference>
<dbReference type="PANTHER" id="PTHR25462">
    <property type="entry name" value="BONUS, ISOFORM C-RELATED"/>
    <property type="match status" value="1"/>
</dbReference>
<feature type="coiled-coil region" evidence="2">
    <location>
        <begin position="452"/>
        <end position="549"/>
    </location>
</feature>
<dbReference type="GO" id="GO:0008270">
    <property type="term" value="F:zinc ion binding"/>
    <property type="evidence" value="ECO:0007669"/>
    <property type="project" value="UniProtKB-KW"/>
</dbReference>
<sequence>MFSNTCLKTKSVEKADYDKLPLSCHWENKLNVHEQGLILEFPLKVQPTVTFKKNEFENVASLNCKISKFNHEKVELEKKCKDLFNLLLNEQNQSLDIAENLDTCLDQIDYILKRNATLTTYIDNIEKQHYSNSGKKFDDLQPRQRLRKLKTLESYGEKALSFANTFGLNPTRLDCISDAGKKVSLNLSDSPSKDSYDTLHASEKDNLRQLVFLFDKFCVSDIAYHELSMLFDNMPRKYIVSQSRNDINKIFHLERLPGNMPGAMINLDTELKRVIKQNFQNLSNVTKLDIKFSGDGARVMASSKPISCGPCHTENINIQSDIWCYNCDEGLCSTCSSHHKESKSTCDHKTIDIKNYKPSFPTIKTKCDEHNQDLNLYCPNHLMPCCNGCVSTKHSKCTQITNLASIVEKTSIENSKENVETSISSTLLLLDKFVTNKTKNIKTGENQCVSINKSIKQIRQEINKHLDELDKKSCQETDTIWNQEKSKAADFISELEGKIKNLNEMKENLKTVTEDYTSKLQSFLRVHQIEQQVNQYQRYVEDLEKDERTKELVMEMKQNDEIEKIISTLGSLNSLGEVMVFTTLDLNKETSERRDQQVQSQAQYNIQNIKMSIETRIDIKKGEKSDLICLKDGRLIIVEKHGKVNLHFSDGELQKVLPIPGDAYNVTQISQDTIAVTYPKEKAIKIFNMERETVTKVIPLHKECYGLSFSKESLVVGLSKDEICFVDLEGTILNSIEINESKSDLTDLVFSNDTVIYTCFNARICRAVYCVDGSGKQIWQYKWDLSGPRALSTDTYGNIFVTDIGDDIGGETITVISKDGQSSKELIDGHSRFRIPNLIRFKQNGSSGYICYYHGKKLIKFNLSTG</sequence>
<feature type="coiled-coil region" evidence="2">
    <location>
        <begin position="59"/>
        <end position="93"/>
    </location>
</feature>